<evidence type="ECO:0000313" key="3">
    <source>
        <dbReference type="EMBL" id="WNM19573.1"/>
    </source>
</evidence>
<dbReference type="Proteomes" id="UP001304515">
    <property type="component" value="Chromosome"/>
</dbReference>
<dbReference type="KEGG" id="fcj:RN605_09720"/>
<dbReference type="AlphaFoldDB" id="A0AA96J3P1"/>
<keyword evidence="5" id="KW-1185">Reference proteome</keyword>
<accession>A0AA96J3P1</accession>
<sequence>MKIVPNRISILLAMVLLLSNIGFAAPEPPPPSTPPPPPGLPIDGSIVVLVVVSILFGIYKVYKNQYIKKASN</sequence>
<evidence type="ECO:0000313" key="4">
    <source>
        <dbReference type="EMBL" id="WNM20962.1"/>
    </source>
</evidence>
<evidence type="ECO:0000256" key="1">
    <source>
        <dbReference type="SAM" id="Phobius"/>
    </source>
</evidence>
<reference evidence="3 5" key="1">
    <citation type="submission" date="2023-09" db="EMBL/GenBank/DDBJ databases">
        <title>Flavobacterium sp. a novel bacteria isolate from Pepper rhizosphere.</title>
        <authorList>
            <person name="Peng Y."/>
            <person name="Lee J."/>
        </authorList>
    </citation>
    <scope>NUCLEOTIDE SEQUENCE</scope>
    <source>
        <strain evidence="3">PMR2A8</strain>
        <strain evidence="4 5">PMTSA4</strain>
    </source>
</reference>
<evidence type="ECO:0008006" key="6">
    <source>
        <dbReference type="Google" id="ProtNLM"/>
    </source>
</evidence>
<feature type="signal peptide" evidence="2">
    <location>
        <begin position="1"/>
        <end position="24"/>
    </location>
</feature>
<keyword evidence="1" id="KW-0472">Membrane</keyword>
<keyword evidence="2" id="KW-0732">Signal</keyword>
<feature type="chain" id="PRO_5044705394" description="Signal peptidase" evidence="2">
    <location>
        <begin position="25"/>
        <end position="72"/>
    </location>
</feature>
<dbReference type="EMBL" id="CP134878">
    <property type="protein sequence ID" value="WNM19573.1"/>
    <property type="molecule type" value="Genomic_DNA"/>
</dbReference>
<proteinExistence type="predicted"/>
<evidence type="ECO:0000313" key="5">
    <source>
        <dbReference type="Proteomes" id="UP001304515"/>
    </source>
</evidence>
<organism evidence="3">
    <name type="scientific">Flavobacterium capsici</name>
    <dbReference type="NCBI Taxonomy" id="3075618"/>
    <lineage>
        <taxon>Bacteria</taxon>
        <taxon>Pseudomonadati</taxon>
        <taxon>Bacteroidota</taxon>
        <taxon>Flavobacteriia</taxon>
        <taxon>Flavobacteriales</taxon>
        <taxon>Flavobacteriaceae</taxon>
        <taxon>Flavobacterium</taxon>
    </lineage>
</organism>
<name>A0AA96J3P1_9FLAO</name>
<gene>
    <name evidence="4" type="ORF">RN605_09720</name>
    <name evidence="3" type="ORF">RN608_02550</name>
</gene>
<evidence type="ECO:0000256" key="2">
    <source>
        <dbReference type="SAM" id="SignalP"/>
    </source>
</evidence>
<dbReference type="EMBL" id="CP134890">
    <property type="protein sequence ID" value="WNM20962.1"/>
    <property type="molecule type" value="Genomic_DNA"/>
</dbReference>
<keyword evidence="1" id="KW-0812">Transmembrane</keyword>
<keyword evidence="1" id="KW-1133">Transmembrane helix</keyword>
<dbReference type="RefSeq" id="WP_313324463.1">
    <property type="nucleotide sequence ID" value="NZ_CP134878.1"/>
</dbReference>
<accession>A0AA96EZE5</accession>
<protein>
    <recommendedName>
        <fullName evidence="6">Signal peptidase</fullName>
    </recommendedName>
</protein>
<feature type="transmembrane region" description="Helical" evidence="1">
    <location>
        <begin position="40"/>
        <end position="62"/>
    </location>
</feature>